<dbReference type="InterPro" id="IPR036389">
    <property type="entry name" value="RNase_III_sf"/>
</dbReference>
<accession>A0ABC8T9V0</accession>
<dbReference type="SUPFAM" id="SSF69065">
    <property type="entry name" value="RNase III domain-like"/>
    <property type="match status" value="1"/>
</dbReference>
<dbReference type="CDD" id="cd00593">
    <property type="entry name" value="RIBOc"/>
    <property type="match status" value="1"/>
</dbReference>
<evidence type="ECO:0000256" key="1">
    <source>
        <dbReference type="ARBA" id="ARBA00022801"/>
    </source>
</evidence>
<feature type="domain" description="DRBM" evidence="4">
    <location>
        <begin position="162"/>
        <end position="225"/>
    </location>
</feature>
<gene>
    <name evidence="6" type="ORF">ILEXP_LOCUS32988</name>
</gene>
<sequence length="311" mass="35367">MDSSVRAVEKLLGYRFQNKKLLEEALTHSSYIDSESYERLEFFGDAALGLAISKYLFIIYPEIDPGQLTLLRTVNISTERFARVAVRHRLYSYVQRRNVAALDGKVRDFTEAVQQEDDTNVYGGDVRAPKILADIVESLAAAVFRYFLEPIVTLDVLQQQPQPVTMLFELCQKERKRLDIRNRKKGKTNITSVCVDGKFIASGRADQTKQAKLNAAKAALKKLSYSTISDEMKGAKQKLQELCGKKKWPKPSYRIERESGPDHKKRFICSVQIETTEAVLSVEGDEKWRVKNAEASAASMMLQHLLETRHT</sequence>
<dbReference type="EMBL" id="CAUOFW020004114">
    <property type="protein sequence ID" value="CAK9163917.1"/>
    <property type="molecule type" value="Genomic_DNA"/>
</dbReference>
<name>A0ABC8T9V0_9AQUA</name>
<dbReference type="Pfam" id="PF00035">
    <property type="entry name" value="dsrm"/>
    <property type="match status" value="1"/>
</dbReference>
<reference evidence="6 7" key="1">
    <citation type="submission" date="2024-02" db="EMBL/GenBank/DDBJ databases">
        <authorList>
            <person name="Vignale AGUSTIN F."/>
            <person name="Sosa J E."/>
            <person name="Modenutti C."/>
        </authorList>
    </citation>
    <scope>NUCLEOTIDE SEQUENCE [LARGE SCALE GENOMIC DNA]</scope>
</reference>
<dbReference type="Proteomes" id="UP001642360">
    <property type="component" value="Unassembled WGS sequence"/>
</dbReference>
<dbReference type="PROSITE" id="PS50137">
    <property type="entry name" value="DS_RBD"/>
    <property type="match status" value="2"/>
</dbReference>
<keyword evidence="2 3" id="KW-0694">RNA-binding</keyword>
<evidence type="ECO:0000313" key="7">
    <source>
        <dbReference type="Proteomes" id="UP001642360"/>
    </source>
</evidence>
<dbReference type="Gene3D" id="1.10.1520.10">
    <property type="entry name" value="Ribonuclease III domain"/>
    <property type="match status" value="1"/>
</dbReference>
<dbReference type="InterPro" id="IPR014720">
    <property type="entry name" value="dsRBD_dom"/>
</dbReference>
<comment type="caution">
    <text evidence="6">The sequence shown here is derived from an EMBL/GenBank/DDBJ whole genome shotgun (WGS) entry which is preliminary data.</text>
</comment>
<proteinExistence type="predicted"/>
<keyword evidence="7" id="KW-1185">Reference proteome</keyword>
<dbReference type="Pfam" id="PF00636">
    <property type="entry name" value="Ribonuclease_3"/>
    <property type="match status" value="1"/>
</dbReference>
<evidence type="ECO:0000259" key="4">
    <source>
        <dbReference type="PROSITE" id="PS50137"/>
    </source>
</evidence>
<dbReference type="PANTHER" id="PTHR14950:SF49">
    <property type="entry name" value="RIBONUCLEASE 3-LIKE PROTEIN 2-RELATED"/>
    <property type="match status" value="1"/>
</dbReference>
<feature type="domain" description="RNase III" evidence="5">
    <location>
        <begin position="5"/>
        <end position="144"/>
    </location>
</feature>
<dbReference type="SMART" id="SM00535">
    <property type="entry name" value="RIBOc"/>
    <property type="match status" value="1"/>
</dbReference>
<dbReference type="SMART" id="SM00358">
    <property type="entry name" value="DSRM"/>
    <property type="match status" value="2"/>
</dbReference>
<dbReference type="Pfam" id="PF14709">
    <property type="entry name" value="DND1_DSRM"/>
    <property type="match status" value="1"/>
</dbReference>
<dbReference type="Gene3D" id="3.30.160.20">
    <property type="match status" value="2"/>
</dbReference>
<evidence type="ECO:0000256" key="2">
    <source>
        <dbReference type="ARBA" id="ARBA00022884"/>
    </source>
</evidence>
<dbReference type="InterPro" id="IPR000999">
    <property type="entry name" value="RNase_III_dom"/>
</dbReference>
<keyword evidence="1" id="KW-0378">Hydrolase</keyword>
<evidence type="ECO:0000259" key="5">
    <source>
        <dbReference type="PROSITE" id="PS50142"/>
    </source>
</evidence>
<evidence type="ECO:0000313" key="6">
    <source>
        <dbReference type="EMBL" id="CAK9163917.1"/>
    </source>
</evidence>
<evidence type="ECO:0000256" key="3">
    <source>
        <dbReference type="PROSITE-ProRule" id="PRU00266"/>
    </source>
</evidence>
<organism evidence="6 7">
    <name type="scientific">Ilex paraguariensis</name>
    <name type="common">yerba mate</name>
    <dbReference type="NCBI Taxonomy" id="185542"/>
    <lineage>
        <taxon>Eukaryota</taxon>
        <taxon>Viridiplantae</taxon>
        <taxon>Streptophyta</taxon>
        <taxon>Embryophyta</taxon>
        <taxon>Tracheophyta</taxon>
        <taxon>Spermatophyta</taxon>
        <taxon>Magnoliopsida</taxon>
        <taxon>eudicotyledons</taxon>
        <taxon>Gunneridae</taxon>
        <taxon>Pentapetalae</taxon>
        <taxon>asterids</taxon>
        <taxon>campanulids</taxon>
        <taxon>Aquifoliales</taxon>
        <taxon>Aquifoliaceae</taxon>
        <taxon>Ilex</taxon>
    </lineage>
</organism>
<dbReference type="SUPFAM" id="SSF54768">
    <property type="entry name" value="dsRNA-binding domain-like"/>
    <property type="match status" value="2"/>
</dbReference>
<dbReference type="GO" id="GO:0003723">
    <property type="term" value="F:RNA binding"/>
    <property type="evidence" value="ECO:0007669"/>
    <property type="project" value="UniProtKB-UniRule"/>
</dbReference>
<dbReference type="GO" id="GO:0016787">
    <property type="term" value="F:hydrolase activity"/>
    <property type="evidence" value="ECO:0007669"/>
    <property type="project" value="UniProtKB-KW"/>
</dbReference>
<dbReference type="PROSITE" id="PS50142">
    <property type="entry name" value="RNASE_3_2"/>
    <property type="match status" value="1"/>
</dbReference>
<dbReference type="AlphaFoldDB" id="A0ABC8T9V0"/>
<dbReference type="PANTHER" id="PTHR14950">
    <property type="entry name" value="DICER-RELATED"/>
    <property type="match status" value="1"/>
</dbReference>
<feature type="domain" description="DRBM" evidence="4">
    <location>
        <begin position="234"/>
        <end position="307"/>
    </location>
</feature>
<protein>
    <submittedName>
        <fullName evidence="6">Uncharacterized protein</fullName>
    </submittedName>
</protein>